<reference evidence="3 4" key="1">
    <citation type="journal article" date="2020" name="Cell">
        <title>Large-Scale Comparative Analyses of Tick Genomes Elucidate Their Genetic Diversity and Vector Capacities.</title>
        <authorList>
            <consortium name="Tick Genome and Microbiome Consortium (TIGMIC)"/>
            <person name="Jia N."/>
            <person name="Wang J."/>
            <person name="Shi W."/>
            <person name="Du L."/>
            <person name="Sun Y."/>
            <person name="Zhan W."/>
            <person name="Jiang J.F."/>
            <person name="Wang Q."/>
            <person name="Zhang B."/>
            <person name="Ji P."/>
            <person name="Bell-Sakyi L."/>
            <person name="Cui X.M."/>
            <person name="Yuan T.T."/>
            <person name="Jiang B.G."/>
            <person name="Yang W.F."/>
            <person name="Lam T.T."/>
            <person name="Chang Q.C."/>
            <person name="Ding S.J."/>
            <person name="Wang X.J."/>
            <person name="Zhu J.G."/>
            <person name="Ruan X.D."/>
            <person name="Zhao L."/>
            <person name="Wei J.T."/>
            <person name="Ye R.Z."/>
            <person name="Que T.C."/>
            <person name="Du C.H."/>
            <person name="Zhou Y.H."/>
            <person name="Cheng J.X."/>
            <person name="Dai P.F."/>
            <person name="Guo W.B."/>
            <person name="Han X.H."/>
            <person name="Huang E.J."/>
            <person name="Li L.F."/>
            <person name="Wei W."/>
            <person name="Gao Y.C."/>
            <person name="Liu J.Z."/>
            <person name="Shao H.Z."/>
            <person name="Wang X."/>
            <person name="Wang C.C."/>
            <person name="Yang T.C."/>
            <person name="Huo Q.B."/>
            <person name="Li W."/>
            <person name="Chen H.Y."/>
            <person name="Chen S.E."/>
            <person name="Zhou L.G."/>
            <person name="Ni X.B."/>
            <person name="Tian J.H."/>
            <person name="Sheng Y."/>
            <person name="Liu T."/>
            <person name="Pan Y.S."/>
            <person name="Xia L.Y."/>
            <person name="Li J."/>
            <person name="Zhao F."/>
            <person name="Cao W.C."/>
        </authorList>
    </citation>
    <scope>NUCLEOTIDE SEQUENCE [LARGE SCALE GENOMIC DNA]</scope>
    <source>
        <strain evidence="3">HaeL-2018</strain>
    </source>
</reference>
<dbReference type="Proteomes" id="UP000821853">
    <property type="component" value="Chromosome 10"/>
</dbReference>
<name>A0A9J6FNV2_HAELO</name>
<dbReference type="CDD" id="cd00104">
    <property type="entry name" value="KAZAL_FS"/>
    <property type="match status" value="1"/>
</dbReference>
<dbReference type="Gene3D" id="3.30.60.30">
    <property type="match status" value="1"/>
</dbReference>
<dbReference type="EMBL" id="JABSTR010000002">
    <property type="protein sequence ID" value="KAH9364527.1"/>
    <property type="molecule type" value="Genomic_DNA"/>
</dbReference>
<sequence>MRPVPGRSLRARARCESGVCVCPRDCPEGLEPVCDARGQPYANECQLRRASCQQGRDLGPARPCAGVGLDQDPDGGQRRRLRLPLRCPVRSERRLPL</sequence>
<dbReference type="SUPFAM" id="SSF100895">
    <property type="entry name" value="Kazal-type serine protease inhibitors"/>
    <property type="match status" value="1"/>
</dbReference>
<dbReference type="OrthoDB" id="88467at2759"/>
<comment type="caution">
    <text evidence="3">The sequence shown here is derived from an EMBL/GenBank/DDBJ whole genome shotgun (WGS) entry which is preliminary data.</text>
</comment>
<dbReference type="InterPro" id="IPR036058">
    <property type="entry name" value="Kazal_dom_sf"/>
</dbReference>
<dbReference type="SMART" id="SM00280">
    <property type="entry name" value="KAZAL"/>
    <property type="match status" value="1"/>
</dbReference>
<evidence type="ECO:0000313" key="4">
    <source>
        <dbReference type="Proteomes" id="UP000821853"/>
    </source>
</evidence>
<accession>A0A9J6FNV2</accession>
<dbReference type="PROSITE" id="PS51465">
    <property type="entry name" value="KAZAL_2"/>
    <property type="match status" value="1"/>
</dbReference>
<evidence type="ECO:0000256" key="1">
    <source>
        <dbReference type="SAM" id="MobiDB-lite"/>
    </source>
</evidence>
<dbReference type="Pfam" id="PF07648">
    <property type="entry name" value="Kazal_2"/>
    <property type="match status" value="1"/>
</dbReference>
<feature type="domain" description="Kazal-like" evidence="2">
    <location>
        <begin position="21"/>
        <end position="66"/>
    </location>
</feature>
<evidence type="ECO:0000259" key="2">
    <source>
        <dbReference type="PROSITE" id="PS51465"/>
    </source>
</evidence>
<evidence type="ECO:0000313" key="3">
    <source>
        <dbReference type="EMBL" id="KAH9364527.1"/>
    </source>
</evidence>
<dbReference type="AlphaFoldDB" id="A0A9J6FNV2"/>
<keyword evidence="4" id="KW-1185">Reference proteome</keyword>
<organism evidence="3 4">
    <name type="scientific">Haemaphysalis longicornis</name>
    <name type="common">Bush tick</name>
    <dbReference type="NCBI Taxonomy" id="44386"/>
    <lineage>
        <taxon>Eukaryota</taxon>
        <taxon>Metazoa</taxon>
        <taxon>Ecdysozoa</taxon>
        <taxon>Arthropoda</taxon>
        <taxon>Chelicerata</taxon>
        <taxon>Arachnida</taxon>
        <taxon>Acari</taxon>
        <taxon>Parasitiformes</taxon>
        <taxon>Ixodida</taxon>
        <taxon>Ixodoidea</taxon>
        <taxon>Ixodidae</taxon>
        <taxon>Haemaphysalinae</taxon>
        <taxon>Haemaphysalis</taxon>
    </lineage>
</organism>
<gene>
    <name evidence="3" type="ORF">HPB48_020952</name>
</gene>
<protein>
    <recommendedName>
        <fullName evidence="2">Kazal-like domain-containing protein</fullName>
    </recommendedName>
</protein>
<dbReference type="InterPro" id="IPR002350">
    <property type="entry name" value="Kazal_dom"/>
</dbReference>
<dbReference type="VEuPathDB" id="VectorBase:HLOH_062479"/>
<proteinExistence type="predicted"/>
<feature type="region of interest" description="Disordered" evidence="1">
    <location>
        <begin position="58"/>
        <end position="81"/>
    </location>
</feature>